<dbReference type="Gene3D" id="3.40.50.150">
    <property type="entry name" value="Vaccinia Virus protein VP39"/>
    <property type="match status" value="1"/>
</dbReference>
<comment type="caution">
    <text evidence="2">The sequence shown here is derived from an EMBL/GenBank/DDBJ whole genome shotgun (WGS) entry which is preliminary data.</text>
</comment>
<dbReference type="InterPro" id="IPR029063">
    <property type="entry name" value="SAM-dependent_MTases_sf"/>
</dbReference>
<dbReference type="InterPro" id="IPR000241">
    <property type="entry name" value="RlmKL-like_Mtase"/>
</dbReference>
<evidence type="ECO:0000313" key="3">
    <source>
        <dbReference type="Proteomes" id="UP000178347"/>
    </source>
</evidence>
<dbReference type="PRINTS" id="PR00507">
    <property type="entry name" value="N12N6MTFRASE"/>
</dbReference>
<dbReference type="CDD" id="cd02440">
    <property type="entry name" value="AdoMet_MTases"/>
    <property type="match status" value="1"/>
</dbReference>
<reference evidence="2 3" key="1">
    <citation type="journal article" date="2016" name="Nat. Commun.">
        <title>Thousands of microbial genomes shed light on interconnected biogeochemical processes in an aquifer system.</title>
        <authorList>
            <person name="Anantharaman K."/>
            <person name="Brown C.T."/>
            <person name="Hug L.A."/>
            <person name="Sharon I."/>
            <person name="Castelle C.J."/>
            <person name="Probst A.J."/>
            <person name="Thomas B.C."/>
            <person name="Singh A."/>
            <person name="Wilkins M.J."/>
            <person name="Karaoz U."/>
            <person name="Brodie E.L."/>
            <person name="Williams K.H."/>
            <person name="Hubbard S.S."/>
            <person name="Banfield J.F."/>
        </authorList>
    </citation>
    <scope>NUCLEOTIDE SEQUENCE [LARGE SCALE GENOMIC DNA]</scope>
</reference>
<dbReference type="Proteomes" id="UP000178347">
    <property type="component" value="Unassembled WGS sequence"/>
</dbReference>
<evidence type="ECO:0000259" key="1">
    <source>
        <dbReference type="Pfam" id="PF01170"/>
    </source>
</evidence>
<proteinExistence type="predicted"/>
<dbReference type="AlphaFoldDB" id="A0A1F6MV11"/>
<feature type="domain" description="Ribosomal RNA large subunit methyltransferase K/L-like methyltransferase" evidence="1">
    <location>
        <begin position="164"/>
        <end position="293"/>
    </location>
</feature>
<gene>
    <name evidence="2" type="ORF">A3G00_01160</name>
</gene>
<dbReference type="GO" id="GO:0016423">
    <property type="term" value="F:tRNA (guanine) methyltransferase activity"/>
    <property type="evidence" value="ECO:0007669"/>
    <property type="project" value="TreeGrafter"/>
</dbReference>
<protein>
    <recommendedName>
        <fullName evidence="1">Ribosomal RNA large subunit methyltransferase K/L-like methyltransferase domain-containing protein</fullName>
    </recommendedName>
</protein>
<accession>A0A1F6MV11</accession>
<name>A0A1F6MV11_9BACT</name>
<dbReference type="GO" id="GO:0030488">
    <property type="term" value="P:tRNA methylation"/>
    <property type="evidence" value="ECO:0007669"/>
    <property type="project" value="TreeGrafter"/>
</dbReference>
<dbReference type="PANTHER" id="PTHR14911">
    <property type="entry name" value="THUMP DOMAIN-CONTAINING"/>
    <property type="match status" value="1"/>
</dbReference>
<dbReference type="EMBL" id="MFQN01000009">
    <property type="protein sequence ID" value="OGH75494.1"/>
    <property type="molecule type" value="Genomic_DNA"/>
</dbReference>
<dbReference type="Pfam" id="PF01170">
    <property type="entry name" value="UPF0020"/>
    <property type="match status" value="1"/>
</dbReference>
<dbReference type="STRING" id="1798692.A3G00_01160"/>
<sequence length="389" mass="43510">MKYLFQLGHQPQISAAEITAVLSLHRFTASSLHHRENFLNLETDQQLNCEGLIEILGGTIKIMQKINFANIADYLLTKKSEGKIHFSLSGPDSRQLALEAKKTLKSAGCSVRYIEPKNTATILHNSLIQRQTDLTIFANEIFVTKAIQPFEEFSQRDYDRPQSDNKSGMLPPKLARIMINLAQIPKNAAILDPFCGSGTILTEAMVMGYGNLIGSDISAKAVADTEKNLEWTKDNYLLSPISYLLCESPATQLTKHIKPASVDAIITEPLLGKPLTGRENIEKLQAQTDELAKLYIDSFKTFAKILKPGGVVLFIIPKFLYKDEWVEMDCVDKIKKTGFKTVPFEILGSKSVEHLTYHRPDQHLARTIWRFVKKVSVDHLSAPPGISPC</sequence>
<dbReference type="SUPFAM" id="SSF53335">
    <property type="entry name" value="S-adenosyl-L-methionine-dependent methyltransferases"/>
    <property type="match status" value="1"/>
</dbReference>
<evidence type="ECO:0000313" key="2">
    <source>
        <dbReference type="EMBL" id="OGH75494.1"/>
    </source>
</evidence>
<organism evidence="2 3">
    <name type="scientific">Candidatus Magasanikbacteria bacterium RIFCSPLOWO2_12_FULL_43_12</name>
    <dbReference type="NCBI Taxonomy" id="1798692"/>
    <lineage>
        <taxon>Bacteria</taxon>
        <taxon>Candidatus Magasanikiibacteriota</taxon>
    </lineage>
</organism>
<dbReference type="PANTHER" id="PTHR14911:SF13">
    <property type="entry name" value="TRNA (GUANINE(6)-N2)-METHYLTRANSFERASE THUMP3"/>
    <property type="match status" value="1"/>
</dbReference>